<dbReference type="OrthoDB" id="9790710at2"/>
<keyword evidence="3" id="KW-1185">Reference proteome</keyword>
<evidence type="ECO:0000259" key="1">
    <source>
        <dbReference type="Pfam" id="PF13439"/>
    </source>
</evidence>
<dbReference type="RefSeq" id="WP_018304421.1">
    <property type="nucleotide sequence ID" value="NZ_KB902313.1"/>
</dbReference>
<dbReference type="Pfam" id="PF13439">
    <property type="entry name" value="Glyco_transf_4"/>
    <property type="match status" value="1"/>
</dbReference>
<name>A0A0D0QIM3_9RHOB</name>
<keyword evidence="2" id="KW-0808">Transferase</keyword>
<evidence type="ECO:0000313" key="3">
    <source>
        <dbReference type="Proteomes" id="UP000035100"/>
    </source>
</evidence>
<dbReference type="STRING" id="1123501.Wenmar_00292"/>
<dbReference type="Gene3D" id="3.40.50.2000">
    <property type="entry name" value="Glycogen Phosphorylase B"/>
    <property type="match status" value="2"/>
</dbReference>
<dbReference type="Pfam" id="PF13692">
    <property type="entry name" value="Glyco_trans_1_4"/>
    <property type="match status" value="1"/>
</dbReference>
<dbReference type="AlphaFoldDB" id="A0A0D0QIM3"/>
<proteinExistence type="predicted"/>
<accession>A0A0D0QIM3</accession>
<dbReference type="PANTHER" id="PTHR45947:SF13">
    <property type="entry name" value="TRANSFERASE"/>
    <property type="match status" value="1"/>
</dbReference>
<feature type="domain" description="Glycosyltransferase subfamily 4-like N-terminal" evidence="1">
    <location>
        <begin position="32"/>
        <end position="200"/>
    </location>
</feature>
<evidence type="ECO:0000313" key="2">
    <source>
        <dbReference type="EMBL" id="KIQ70918.1"/>
    </source>
</evidence>
<dbReference type="GO" id="GO:0016757">
    <property type="term" value="F:glycosyltransferase activity"/>
    <property type="evidence" value="ECO:0007669"/>
    <property type="project" value="TreeGrafter"/>
</dbReference>
<dbReference type="EMBL" id="AONG01000003">
    <property type="protein sequence ID" value="KIQ70918.1"/>
    <property type="molecule type" value="Genomic_DNA"/>
</dbReference>
<reference evidence="2" key="1">
    <citation type="submission" date="2013-01" db="EMBL/GenBank/DDBJ databases">
        <authorList>
            <person name="Fiebig A."/>
            <person name="Goeker M."/>
            <person name="Klenk H.-P.P."/>
        </authorList>
    </citation>
    <scope>NUCLEOTIDE SEQUENCE [LARGE SCALE GENOMIC DNA]</scope>
    <source>
        <strain evidence="2">DSM 24838</strain>
    </source>
</reference>
<dbReference type="InterPro" id="IPR028098">
    <property type="entry name" value="Glyco_trans_4-like_N"/>
</dbReference>
<dbReference type="SUPFAM" id="SSF53756">
    <property type="entry name" value="UDP-Glycosyltransferase/glycogen phosphorylase"/>
    <property type="match status" value="1"/>
</dbReference>
<dbReference type="CDD" id="cd03801">
    <property type="entry name" value="GT4_PimA-like"/>
    <property type="match status" value="1"/>
</dbReference>
<sequence>MANAGERHRLKVAYLCDFSPLDGNLYSGGNARLFRALQDHVGDVTILPNHWGLAEPLRRAILALPEALTIRLRWRAHLVLSPLIARVVNRALRRGDYDVLFCAYSFQSLAAVRPPDDVLTVYTSDATPTIYKNSAIGRSFGSFFGPSRLLDPAIERAEGRIFSRVDLLVWPSNWLRSRVAARYDVDPSRSVKVPWGANIDDPEPASEPPRLSPDAPVRLLMVGRDWRAKGGPTTLATLRELQARGVDATLDIVGCDPDEARGVPGVTIHASLDKSDPDQLARFQDLYRTSHFFVMPSFESFGFAYCEASAFGLPSLCLSVGGIPVLDGRNGHALDIGAEATDFADRIADYLADPAAYDALRVSTRAEYDERLNWDAWGRKVRELIAGAMDTRARTVSAPSPEERHGPSAA</sequence>
<protein>
    <submittedName>
        <fullName evidence="2">Glycosyltransferase</fullName>
    </submittedName>
</protein>
<dbReference type="InterPro" id="IPR050194">
    <property type="entry name" value="Glycosyltransferase_grp1"/>
</dbReference>
<dbReference type="PANTHER" id="PTHR45947">
    <property type="entry name" value="SULFOQUINOVOSYL TRANSFERASE SQD2"/>
    <property type="match status" value="1"/>
</dbReference>
<dbReference type="eggNOG" id="COG0438">
    <property type="taxonomic scope" value="Bacteria"/>
</dbReference>
<gene>
    <name evidence="2" type="ORF">Wenmar_00292</name>
</gene>
<comment type="caution">
    <text evidence="2">The sequence shown here is derived from an EMBL/GenBank/DDBJ whole genome shotgun (WGS) entry which is preliminary data.</text>
</comment>
<dbReference type="Proteomes" id="UP000035100">
    <property type="component" value="Unassembled WGS sequence"/>
</dbReference>
<organism evidence="2 3">
    <name type="scientific">Wenxinia marina DSM 24838</name>
    <dbReference type="NCBI Taxonomy" id="1123501"/>
    <lineage>
        <taxon>Bacteria</taxon>
        <taxon>Pseudomonadati</taxon>
        <taxon>Pseudomonadota</taxon>
        <taxon>Alphaproteobacteria</taxon>
        <taxon>Rhodobacterales</taxon>
        <taxon>Roseobacteraceae</taxon>
        <taxon>Wenxinia</taxon>
    </lineage>
</organism>